<proteinExistence type="predicted"/>
<evidence type="ECO:0000313" key="3">
    <source>
        <dbReference type="Proteomes" id="UP000750711"/>
    </source>
</evidence>
<dbReference type="AlphaFoldDB" id="A0A9P8RR07"/>
<dbReference type="Proteomes" id="UP000750711">
    <property type="component" value="Unassembled WGS sequence"/>
</dbReference>
<comment type="caution">
    <text evidence="2">The sequence shown here is derived from an EMBL/GenBank/DDBJ whole genome shotgun (WGS) entry which is preliminary data.</text>
</comment>
<evidence type="ECO:0000256" key="1">
    <source>
        <dbReference type="SAM" id="Coils"/>
    </source>
</evidence>
<protein>
    <submittedName>
        <fullName evidence="2">Uncharacterized protein</fullName>
    </submittedName>
</protein>
<gene>
    <name evidence="2" type="ORF">GP486_003542</name>
</gene>
<reference evidence="2" key="1">
    <citation type="submission" date="2021-03" db="EMBL/GenBank/DDBJ databases">
        <title>Comparative genomics and phylogenomic investigation of the class Geoglossomycetes provide insights into ecological specialization and systematics.</title>
        <authorList>
            <person name="Melie T."/>
            <person name="Pirro S."/>
            <person name="Miller A.N."/>
            <person name="Quandt A."/>
        </authorList>
    </citation>
    <scope>NUCLEOTIDE SEQUENCE</scope>
    <source>
        <strain evidence="2">CAQ_001_2017</strain>
    </source>
</reference>
<keyword evidence="3" id="KW-1185">Reference proteome</keyword>
<name>A0A9P8RR07_9PEZI</name>
<organism evidence="2 3">
    <name type="scientific">Trichoglossum hirsutum</name>
    <dbReference type="NCBI Taxonomy" id="265104"/>
    <lineage>
        <taxon>Eukaryota</taxon>
        <taxon>Fungi</taxon>
        <taxon>Dikarya</taxon>
        <taxon>Ascomycota</taxon>
        <taxon>Pezizomycotina</taxon>
        <taxon>Geoglossomycetes</taxon>
        <taxon>Geoglossales</taxon>
        <taxon>Geoglossaceae</taxon>
        <taxon>Trichoglossum</taxon>
    </lineage>
</organism>
<feature type="coiled-coil region" evidence="1">
    <location>
        <begin position="136"/>
        <end position="177"/>
    </location>
</feature>
<accession>A0A9P8RR07</accession>
<dbReference type="EMBL" id="JAGHQM010000485">
    <property type="protein sequence ID" value="KAH0559936.1"/>
    <property type="molecule type" value="Genomic_DNA"/>
</dbReference>
<evidence type="ECO:0000313" key="2">
    <source>
        <dbReference type="EMBL" id="KAH0559936.1"/>
    </source>
</evidence>
<sequence length="190" mass="21910">MLQPLGKGYDAKTERERIFGKFITEDADAAKILQMCRPKDNDRDDEEVRQRRKAKGLCWDIREDKELILRVLTVLHSWSVDRYRDMDLSDLSARWAGNIRAFKIKNPITVEAETPPHSTKSPYPPDVEQDTTARLNKVLEDMIACQEGRIKDLKEERDSLREEKKGLQRVIDGLLEEIGCLRAQAASAEE</sequence>
<keyword evidence="1" id="KW-0175">Coiled coil</keyword>